<dbReference type="PROSITE" id="PS50089">
    <property type="entry name" value="ZF_RING_2"/>
    <property type="match status" value="1"/>
</dbReference>
<evidence type="ECO:0000256" key="5">
    <source>
        <dbReference type="ARBA" id="ARBA00022679"/>
    </source>
</evidence>
<dbReference type="EMBL" id="BQKI01000001">
    <property type="protein sequence ID" value="GJM86493.1"/>
    <property type="molecule type" value="Genomic_DNA"/>
</dbReference>
<dbReference type="Proteomes" id="UP001054889">
    <property type="component" value="Unassembled WGS sequence"/>
</dbReference>
<dbReference type="InterPro" id="IPR001841">
    <property type="entry name" value="Znf_RING"/>
</dbReference>
<keyword evidence="11 15" id="KW-1133">Transmembrane helix</keyword>
<protein>
    <recommendedName>
        <fullName evidence="4">RING-type E3 ubiquitin transferase</fullName>
        <ecNumber evidence="4">2.3.2.27</ecNumber>
    </recommendedName>
</protein>
<evidence type="ECO:0000259" key="16">
    <source>
        <dbReference type="PROSITE" id="PS50089"/>
    </source>
</evidence>
<evidence type="ECO:0000256" key="4">
    <source>
        <dbReference type="ARBA" id="ARBA00012483"/>
    </source>
</evidence>
<feature type="compositionally biased region" description="Basic and acidic residues" evidence="14">
    <location>
        <begin position="267"/>
        <end position="289"/>
    </location>
</feature>
<evidence type="ECO:0000256" key="12">
    <source>
        <dbReference type="ARBA" id="ARBA00023136"/>
    </source>
</evidence>
<keyword evidence="12 15" id="KW-0472">Membrane</keyword>
<gene>
    <name evidence="17" type="primary">ga02357</name>
    <name evidence="17" type="ORF">PR202_ga02357</name>
</gene>
<evidence type="ECO:0000256" key="3">
    <source>
        <dbReference type="ARBA" id="ARBA00004906"/>
    </source>
</evidence>
<keyword evidence="10" id="KW-0862">Zinc</keyword>
<feature type="region of interest" description="Disordered" evidence="14">
    <location>
        <begin position="243"/>
        <end position="305"/>
    </location>
</feature>
<dbReference type="InterPro" id="IPR044600">
    <property type="entry name" value="ATL1/ATL16-like"/>
</dbReference>
<evidence type="ECO:0000256" key="7">
    <source>
        <dbReference type="ARBA" id="ARBA00022723"/>
    </source>
</evidence>
<feature type="domain" description="RING-type" evidence="16">
    <location>
        <begin position="163"/>
        <end position="205"/>
    </location>
</feature>
<evidence type="ECO:0000256" key="2">
    <source>
        <dbReference type="ARBA" id="ARBA00004167"/>
    </source>
</evidence>
<dbReference type="InterPro" id="IPR013083">
    <property type="entry name" value="Znf_RING/FYVE/PHD"/>
</dbReference>
<keyword evidence="5" id="KW-0808">Transferase</keyword>
<reference evidence="17" key="1">
    <citation type="journal article" date="2018" name="DNA Res.">
        <title>Multiple hybrid de novo genome assembly of finger millet, an orphan allotetraploid crop.</title>
        <authorList>
            <person name="Hatakeyama M."/>
            <person name="Aluri S."/>
            <person name="Balachadran M.T."/>
            <person name="Sivarajan S.R."/>
            <person name="Patrignani A."/>
            <person name="Gruter S."/>
            <person name="Poveda L."/>
            <person name="Shimizu-Inatsugi R."/>
            <person name="Baeten J."/>
            <person name="Francoijs K.J."/>
            <person name="Nataraja K.N."/>
            <person name="Reddy Y.A.N."/>
            <person name="Phadnis S."/>
            <person name="Ravikumar R.L."/>
            <person name="Schlapbach R."/>
            <person name="Sreeman S.M."/>
            <person name="Shimizu K.K."/>
        </authorList>
    </citation>
    <scope>NUCLEOTIDE SEQUENCE</scope>
</reference>
<proteinExistence type="predicted"/>
<keyword evidence="6 15" id="KW-0812">Transmembrane</keyword>
<keyword evidence="8 13" id="KW-0863">Zinc-finger</keyword>
<comment type="pathway">
    <text evidence="3">Protein modification; protein ubiquitination.</text>
</comment>
<dbReference type="PANTHER" id="PTHR46913:SF22">
    <property type="entry name" value="RING-TYPE E3 UBIQUITIN TRANSFERASE"/>
    <property type="match status" value="1"/>
</dbReference>
<dbReference type="GO" id="GO:0008270">
    <property type="term" value="F:zinc ion binding"/>
    <property type="evidence" value="ECO:0007669"/>
    <property type="project" value="UniProtKB-KW"/>
</dbReference>
<keyword evidence="9" id="KW-0833">Ubl conjugation pathway</keyword>
<dbReference type="FunFam" id="3.30.40.10:FF:000233">
    <property type="entry name" value="RING-H2 finger protein ATL54"/>
    <property type="match status" value="1"/>
</dbReference>
<reference evidence="17" key="2">
    <citation type="submission" date="2021-12" db="EMBL/GenBank/DDBJ databases">
        <title>Resequencing data analysis of finger millet.</title>
        <authorList>
            <person name="Hatakeyama M."/>
            <person name="Aluri S."/>
            <person name="Balachadran M.T."/>
            <person name="Sivarajan S.R."/>
            <person name="Poveda L."/>
            <person name="Shimizu-Inatsugi R."/>
            <person name="Schlapbach R."/>
            <person name="Sreeman S.M."/>
            <person name="Shimizu K.K."/>
        </authorList>
    </citation>
    <scope>NUCLEOTIDE SEQUENCE</scope>
</reference>
<evidence type="ECO:0000256" key="8">
    <source>
        <dbReference type="ARBA" id="ARBA00022771"/>
    </source>
</evidence>
<dbReference type="CDD" id="cd16461">
    <property type="entry name" value="RING-H2_EL5-like"/>
    <property type="match status" value="1"/>
</dbReference>
<sequence>MAAVLPPSPPAIAGPQPTWVPYEPTRDCSQGLCSMYCRQWCYFVFSPPPPAFDIAGPSGDDDSSGPTFSPLVIAIIGVLASAFLLVSYYTIISKYCGTVTSLWNWLFGSGRRGGHGGHGHGGSGSQQEPWNAEPSDGLDETLINKITVCKYKRGDGFVDSTDCSVCLGEFRDGESLRLLPKCSHAFHLPCIDTWLKSHSNCPLCRCNIAFVTVGVVSPEPERRTPREERRDNHEFVLTIEDYSEHQTRVEPRNQNAASGNGGGEGQEAPKDCPGRSEEASTVVEIKEDGLAAPMRTSSSLSDTHREGRMSIADVLQASLEDELIMARESGLLEGSSRRCHGENSKDGGGRSSRTLPDAANSVPSKETADGREGRASAARVAGERIQIFQCDSTVNSRFVLTRTHDMILLGLCLCASGGDQDASTKIRRARPVLINACELWCYKLQKSFFLCNPW</sequence>
<evidence type="ECO:0000256" key="1">
    <source>
        <dbReference type="ARBA" id="ARBA00000900"/>
    </source>
</evidence>
<keyword evidence="18" id="KW-1185">Reference proteome</keyword>
<dbReference type="GO" id="GO:0061630">
    <property type="term" value="F:ubiquitin protein ligase activity"/>
    <property type="evidence" value="ECO:0007669"/>
    <property type="project" value="UniProtKB-EC"/>
</dbReference>
<evidence type="ECO:0000256" key="10">
    <source>
        <dbReference type="ARBA" id="ARBA00022833"/>
    </source>
</evidence>
<comment type="caution">
    <text evidence="17">The sequence shown here is derived from an EMBL/GenBank/DDBJ whole genome shotgun (WGS) entry which is preliminary data.</text>
</comment>
<feature type="compositionally biased region" description="Basic and acidic residues" evidence="14">
    <location>
        <begin position="335"/>
        <end position="348"/>
    </location>
</feature>
<evidence type="ECO:0000256" key="13">
    <source>
        <dbReference type="PROSITE-ProRule" id="PRU00175"/>
    </source>
</evidence>
<comment type="subcellular location">
    <subcellularLocation>
        <location evidence="2">Membrane</location>
        <topology evidence="2">Single-pass membrane protein</topology>
    </subcellularLocation>
</comment>
<feature type="transmembrane region" description="Helical" evidence="15">
    <location>
        <begin position="71"/>
        <end position="91"/>
    </location>
</feature>
<evidence type="ECO:0000313" key="17">
    <source>
        <dbReference type="EMBL" id="GJM86493.1"/>
    </source>
</evidence>
<evidence type="ECO:0000256" key="11">
    <source>
        <dbReference type="ARBA" id="ARBA00022989"/>
    </source>
</evidence>
<dbReference type="SUPFAM" id="SSF57850">
    <property type="entry name" value="RING/U-box"/>
    <property type="match status" value="1"/>
</dbReference>
<dbReference type="GO" id="GO:0016020">
    <property type="term" value="C:membrane"/>
    <property type="evidence" value="ECO:0007669"/>
    <property type="project" value="UniProtKB-SubCell"/>
</dbReference>
<organism evidence="17 18">
    <name type="scientific">Eleusine coracana subsp. coracana</name>
    <dbReference type="NCBI Taxonomy" id="191504"/>
    <lineage>
        <taxon>Eukaryota</taxon>
        <taxon>Viridiplantae</taxon>
        <taxon>Streptophyta</taxon>
        <taxon>Embryophyta</taxon>
        <taxon>Tracheophyta</taxon>
        <taxon>Spermatophyta</taxon>
        <taxon>Magnoliopsida</taxon>
        <taxon>Liliopsida</taxon>
        <taxon>Poales</taxon>
        <taxon>Poaceae</taxon>
        <taxon>PACMAD clade</taxon>
        <taxon>Chloridoideae</taxon>
        <taxon>Cynodonteae</taxon>
        <taxon>Eleusininae</taxon>
        <taxon>Eleusine</taxon>
    </lineage>
</organism>
<accession>A0AAV5BLH2</accession>
<dbReference type="Gene3D" id="3.30.40.10">
    <property type="entry name" value="Zinc/RING finger domain, C3HC4 (zinc finger)"/>
    <property type="match status" value="1"/>
</dbReference>
<evidence type="ECO:0000256" key="14">
    <source>
        <dbReference type="SAM" id="MobiDB-lite"/>
    </source>
</evidence>
<dbReference type="Pfam" id="PF13639">
    <property type="entry name" value="zf-RING_2"/>
    <property type="match status" value="1"/>
</dbReference>
<name>A0AAV5BLH2_ELECO</name>
<keyword evidence="7" id="KW-0479">Metal-binding</keyword>
<evidence type="ECO:0000256" key="9">
    <source>
        <dbReference type="ARBA" id="ARBA00022786"/>
    </source>
</evidence>
<dbReference type="AlphaFoldDB" id="A0AAV5BLH2"/>
<feature type="region of interest" description="Disordered" evidence="14">
    <location>
        <begin position="333"/>
        <end position="374"/>
    </location>
</feature>
<dbReference type="PANTHER" id="PTHR46913">
    <property type="entry name" value="RING-H2 FINGER PROTEIN ATL16"/>
    <property type="match status" value="1"/>
</dbReference>
<evidence type="ECO:0000313" key="18">
    <source>
        <dbReference type="Proteomes" id="UP001054889"/>
    </source>
</evidence>
<dbReference type="SMART" id="SM00184">
    <property type="entry name" value="RING"/>
    <property type="match status" value="1"/>
</dbReference>
<evidence type="ECO:0000256" key="6">
    <source>
        <dbReference type="ARBA" id="ARBA00022692"/>
    </source>
</evidence>
<comment type="catalytic activity">
    <reaction evidence="1">
        <text>S-ubiquitinyl-[E2 ubiquitin-conjugating enzyme]-L-cysteine + [acceptor protein]-L-lysine = [E2 ubiquitin-conjugating enzyme]-L-cysteine + N(6)-ubiquitinyl-[acceptor protein]-L-lysine.</text>
        <dbReference type="EC" id="2.3.2.27"/>
    </reaction>
</comment>
<dbReference type="EC" id="2.3.2.27" evidence="4"/>
<dbReference type="GO" id="GO:0016567">
    <property type="term" value="P:protein ubiquitination"/>
    <property type="evidence" value="ECO:0007669"/>
    <property type="project" value="InterPro"/>
</dbReference>
<evidence type="ECO:0000256" key="15">
    <source>
        <dbReference type="SAM" id="Phobius"/>
    </source>
</evidence>